<evidence type="ECO:0000256" key="2">
    <source>
        <dbReference type="ARBA" id="ARBA00012483"/>
    </source>
</evidence>
<evidence type="ECO:0000256" key="4">
    <source>
        <dbReference type="ARBA" id="ARBA00022771"/>
    </source>
</evidence>
<dbReference type="InterPro" id="IPR001841">
    <property type="entry name" value="Znf_RING"/>
</dbReference>
<comment type="catalytic activity">
    <reaction evidence="1">
        <text>S-ubiquitinyl-[E2 ubiquitin-conjugating enzyme]-L-cysteine + [acceptor protein]-L-lysine = [E2 ubiquitin-conjugating enzyme]-L-cysteine + N(6)-ubiquitinyl-[acceptor protein]-L-lysine.</text>
        <dbReference type="EC" id="2.3.2.27"/>
    </reaction>
</comment>
<dbReference type="PANTHER" id="PTHR15710:SF67">
    <property type="entry name" value="E3 UBIQUITIN-PROTEIN LIGASE SGR9, AMYLOPLASTIC"/>
    <property type="match status" value="1"/>
</dbReference>
<evidence type="ECO:0000256" key="1">
    <source>
        <dbReference type="ARBA" id="ARBA00000900"/>
    </source>
</evidence>
<evidence type="ECO:0000256" key="3">
    <source>
        <dbReference type="ARBA" id="ARBA00022723"/>
    </source>
</evidence>
<protein>
    <recommendedName>
        <fullName evidence="2">RING-type E3 ubiquitin transferase</fullName>
        <ecNumber evidence="2">2.3.2.27</ecNumber>
    </recommendedName>
</protein>
<feature type="domain" description="RING-type" evidence="7">
    <location>
        <begin position="192"/>
        <end position="233"/>
    </location>
</feature>
<dbReference type="GO" id="GO:0061630">
    <property type="term" value="F:ubiquitin protein ligase activity"/>
    <property type="evidence" value="ECO:0007669"/>
    <property type="project" value="UniProtKB-EC"/>
</dbReference>
<proteinExistence type="predicted"/>
<name>A0A6J5V881_PRUAR</name>
<dbReference type="PROSITE" id="PS50089">
    <property type="entry name" value="ZF_RING_2"/>
    <property type="match status" value="1"/>
</dbReference>
<evidence type="ECO:0000259" key="7">
    <source>
        <dbReference type="PROSITE" id="PS50089"/>
    </source>
</evidence>
<keyword evidence="4 6" id="KW-0863">Zinc-finger</keyword>
<dbReference type="EC" id="2.3.2.27" evidence="2"/>
<dbReference type="AlphaFoldDB" id="A0A6J5V881"/>
<dbReference type="CDD" id="cd16454">
    <property type="entry name" value="RING-H2_PA-TM-RING"/>
    <property type="match status" value="1"/>
</dbReference>
<dbReference type="EMBL" id="CAEKDK010000006">
    <property type="protein sequence ID" value="CAB4284402.1"/>
    <property type="molecule type" value="Genomic_DNA"/>
</dbReference>
<dbReference type="Proteomes" id="UP000507222">
    <property type="component" value="Unassembled WGS sequence"/>
</dbReference>
<dbReference type="Gene3D" id="3.30.40.10">
    <property type="entry name" value="Zinc/RING finger domain, C3HC4 (zinc finger)"/>
    <property type="match status" value="1"/>
</dbReference>
<dbReference type="SMART" id="SM00184">
    <property type="entry name" value="RING"/>
    <property type="match status" value="1"/>
</dbReference>
<dbReference type="InterPro" id="IPR013083">
    <property type="entry name" value="Znf_RING/FYVE/PHD"/>
</dbReference>
<reference evidence="8 9" key="1">
    <citation type="submission" date="2020-05" db="EMBL/GenBank/DDBJ databases">
        <authorList>
            <person name="Campoy J."/>
            <person name="Schneeberger K."/>
            <person name="Spophaly S."/>
        </authorList>
    </citation>
    <scope>NUCLEOTIDE SEQUENCE [LARGE SCALE GENOMIC DNA]</scope>
    <source>
        <strain evidence="8">PruArmRojPasFocal</strain>
    </source>
</reference>
<keyword evidence="5" id="KW-0862">Zinc</keyword>
<dbReference type="PANTHER" id="PTHR15710">
    <property type="entry name" value="E3 UBIQUITIN-PROTEIN LIGASE PRAJA"/>
    <property type="match status" value="1"/>
</dbReference>
<dbReference type="SUPFAM" id="SSF57850">
    <property type="entry name" value="RING/U-box"/>
    <property type="match status" value="1"/>
</dbReference>
<dbReference type="GO" id="GO:0008270">
    <property type="term" value="F:zinc ion binding"/>
    <property type="evidence" value="ECO:0007669"/>
    <property type="project" value="UniProtKB-KW"/>
</dbReference>
<dbReference type="Pfam" id="PF13639">
    <property type="entry name" value="zf-RING_2"/>
    <property type="match status" value="1"/>
</dbReference>
<evidence type="ECO:0000256" key="5">
    <source>
        <dbReference type="ARBA" id="ARBA00022833"/>
    </source>
</evidence>
<evidence type="ECO:0000313" key="8">
    <source>
        <dbReference type="EMBL" id="CAB4284402.1"/>
    </source>
</evidence>
<dbReference type="GO" id="GO:0016567">
    <property type="term" value="P:protein ubiquitination"/>
    <property type="evidence" value="ECO:0007669"/>
    <property type="project" value="TreeGrafter"/>
</dbReference>
<sequence>MAALATLSPPQLSDLTHTILSHTHHHCLRLSSLLSSPILFSLTLHRLNSLSLPHKTLLIANHLLSSLHHLTLHFQPNPPPPRVKQRDLDSVLLLLLLCDVHQHNPEALQAPTSKWREILSNLYSDDMLTVSGIGVYNGSALVSYIEVLTRCLRFVSVMGFCYGRKMGREVAASPAVVVALPSVEVRGGGSECVICKEEMRENRYVCELPCQHLFHWMCILRWLKKRNTCPCCRFRLPTDDVFGEIQRLLEVLVKIANEKGLI</sequence>
<evidence type="ECO:0000256" key="6">
    <source>
        <dbReference type="PROSITE-ProRule" id="PRU00175"/>
    </source>
</evidence>
<organism evidence="8 9">
    <name type="scientific">Prunus armeniaca</name>
    <name type="common">Apricot</name>
    <name type="synonym">Armeniaca vulgaris</name>
    <dbReference type="NCBI Taxonomy" id="36596"/>
    <lineage>
        <taxon>Eukaryota</taxon>
        <taxon>Viridiplantae</taxon>
        <taxon>Streptophyta</taxon>
        <taxon>Embryophyta</taxon>
        <taxon>Tracheophyta</taxon>
        <taxon>Spermatophyta</taxon>
        <taxon>Magnoliopsida</taxon>
        <taxon>eudicotyledons</taxon>
        <taxon>Gunneridae</taxon>
        <taxon>Pentapetalae</taxon>
        <taxon>rosids</taxon>
        <taxon>fabids</taxon>
        <taxon>Rosales</taxon>
        <taxon>Rosaceae</taxon>
        <taxon>Amygdaloideae</taxon>
        <taxon>Amygdaleae</taxon>
        <taxon>Prunus</taxon>
    </lineage>
</organism>
<evidence type="ECO:0000313" key="9">
    <source>
        <dbReference type="Proteomes" id="UP000507222"/>
    </source>
</evidence>
<keyword evidence="3" id="KW-0479">Metal-binding</keyword>
<gene>
    <name evidence="8" type="ORF">CURHAP_LOCUS39928</name>
</gene>
<dbReference type="GO" id="GO:0005737">
    <property type="term" value="C:cytoplasm"/>
    <property type="evidence" value="ECO:0007669"/>
    <property type="project" value="TreeGrafter"/>
</dbReference>
<accession>A0A6J5V881</accession>